<proteinExistence type="predicted"/>
<comment type="caution">
    <text evidence="4">The sequence shown here is derived from an EMBL/GenBank/DDBJ whole genome shotgun (WGS) entry which is preliminary data.</text>
</comment>
<dbReference type="Pfam" id="PF01070">
    <property type="entry name" value="FMN_dh"/>
    <property type="match status" value="1"/>
</dbReference>
<evidence type="ECO:0000256" key="2">
    <source>
        <dbReference type="ARBA" id="ARBA00023002"/>
    </source>
</evidence>
<reference evidence="4" key="1">
    <citation type="submission" date="2021-10" db="EMBL/GenBank/DDBJ databases">
        <title>Melipona bicolor Genome sequencing and assembly.</title>
        <authorList>
            <person name="Araujo N.S."/>
            <person name="Arias M.C."/>
        </authorList>
    </citation>
    <scope>NUCLEOTIDE SEQUENCE</scope>
    <source>
        <strain evidence="4">USP_2M_L1-L4_2017</strain>
        <tissue evidence="4">Whole body</tissue>
    </source>
</reference>
<sequence length="102" mass="11548">MAESMVCIEDFEKYASTHLTPSVRDYYNSGAGGMFSLKLNVEAFKKYRIRPRFLRNVSKRDLSTTILGERISMPLGVAPAAMQRMAHPEGECANARGMRIRF</sequence>
<organism evidence="4 5">
    <name type="scientific">Melipona bicolor</name>
    <dbReference type="NCBI Taxonomy" id="60889"/>
    <lineage>
        <taxon>Eukaryota</taxon>
        <taxon>Metazoa</taxon>
        <taxon>Ecdysozoa</taxon>
        <taxon>Arthropoda</taxon>
        <taxon>Hexapoda</taxon>
        <taxon>Insecta</taxon>
        <taxon>Pterygota</taxon>
        <taxon>Neoptera</taxon>
        <taxon>Endopterygota</taxon>
        <taxon>Hymenoptera</taxon>
        <taxon>Apocrita</taxon>
        <taxon>Aculeata</taxon>
        <taxon>Apoidea</taxon>
        <taxon>Anthophila</taxon>
        <taxon>Apidae</taxon>
        <taxon>Melipona</taxon>
    </lineage>
</organism>
<dbReference type="SUPFAM" id="SSF51395">
    <property type="entry name" value="FMN-linked oxidoreductases"/>
    <property type="match status" value="1"/>
</dbReference>
<dbReference type="PANTHER" id="PTHR10578">
    <property type="entry name" value="S -2-HYDROXY-ACID OXIDASE-RELATED"/>
    <property type="match status" value="1"/>
</dbReference>
<dbReference type="InterPro" id="IPR000262">
    <property type="entry name" value="FMN-dep_DH"/>
</dbReference>
<dbReference type="InterPro" id="IPR037396">
    <property type="entry name" value="FMN_HAD"/>
</dbReference>
<dbReference type="Gene3D" id="3.20.20.70">
    <property type="entry name" value="Aldolase class I"/>
    <property type="match status" value="1"/>
</dbReference>
<dbReference type="GO" id="GO:0005782">
    <property type="term" value="C:peroxisomal matrix"/>
    <property type="evidence" value="ECO:0007669"/>
    <property type="project" value="TreeGrafter"/>
</dbReference>
<evidence type="ECO:0000256" key="1">
    <source>
        <dbReference type="ARBA" id="ARBA00001917"/>
    </source>
</evidence>
<dbReference type="EMBL" id="JAHYIQ010000004">
    <property type="protein sequence ID" value="KAK1133055.1"/>
    <property type="molecule type" value="Genomic_DNA"/>
</dbReference>
<evidence type="ECO:0000313" key="5">
    <source>
        <dbReference type="Proteomes" id="UP001177670"/>
    </source>
</evidence>
<feature type="domain" description="FMN hydroxy acid dehydrogenase" evidence="3">
    <location>
        <begin position="1"/>
        <end position="102"/>
    </location>
</feature>
<keyword evidence="2" id="KW-0560">Oxidoreductase</keyword>
<dbReference type="PROSITE" id="PS51349">
    <property type="entry name" value="FMN_HYDROXY_ACID_DH_2"/>
    <property type="match status" value="1"/>
</dbReference>
<accession>A0AA40G988</accession>
<name>A0AA40G988_9HYME</name>
<gene>
    <name evidence="4" type="ORF">K0M31_014418</name>
</gene>
<dbReference type="Proteomes" id="UP001177670">
    <property type="component" value="Unassembled WGS sequence"/>
</dbReference>
<dbReference type="PANTHER" id="PTHR10578:SF149">
    <property type="entry name" value="2-HYDROXYACID OXIDASE 2"/>
    <property type="match status" value="1"/>
</dbReference>
<protein>
    <recommendedName>
        <fullName evidence="3">FMN hydroxy acid dehydrogenase domain-containing protein</fullName>
    </recommendedName>
</protein>
<dbReference type="AlphaFoldDB" id="A0AA40G988"/>
<evidence type="ECO:0000313" key="4">
    <source>
        <dbReference type="EMBL" id="KAK1133055.1"/>
    </source>
</evidence>
<dbReference type="InterPro" id="IPR013785">
    <property type="entry name" value="Aldolase_TIM"/>
</dbReference>
<comment type="cofactor">
    <cofactor evidence="1">
        <name>FMN</name>
        <dbReference type="ChEBI" id="CHEBI:58210"/>
    </cofactor>
</comment>
<dbReference type="GO" id="GO:0003973">
    <property type="term" value="F:(S)-2-hydroxy-acid oxidase activity"/>
    <property type="evidence" value="ECO:0007669"/>
    <property type="project" value="TreeGrafter"/>
</dbReference>
<dbReference type="GO" id="GO:0001561">
    <property type="term" value="P:fatty acid alpha-oxidation"/>
    <property type="evidence" value="ECO:0007669"/>
    <property type="project" value="TreeGrafter"/>
</dbReference>
<keyword evidence="5" id="KW-1185">Reference proteome</keyword>
<evidence type="ECO:0000259" key="3">
    <source>
        <dbReference type="PROSITE" id="PS51349"/>
    </source>
</evidence>